<dbReference type="EMBL" id="DS547118">
    <property type="protein sequence ID" value="EDR04348.1"/>
    <property type="molecule type" value="Genomic_DNA"/>
</dbReference>
<dbReference type="OrthoDB" id="3178264at2759"/>
<feature type="signal peptide" evidence="2">
    <location>
        <begin position="1"/>
        <end position="22"/>
    </location>
</feature>
<evidence type="ECO:0000256" key="2">
    <source>
        <dbReference type="SAM" id="SignalP"/>
    </source>
</evidence>
<dbReference type="RefSeq" id="XP_001884867.1">
    <property type="nucleotide sequence ID" value="XM_001884832.1"/>
</dbReference>
<gene>
    <name evidence="3" type="ORF">LACBIDRAFT_330586</name>
</gene>
<sequence>MARLSSYFVALLVAACSYQVDAVPLEARHTESTTSVQATITGPADIPNSTAGGVNPTVVCNVARIQTATDLTTSAKAMEEVTAVAGDAAKDGLKTATEGLAAIADSLVAGEAPNDADGINLTNGLMAAKTALASIQTVDTTTDGAVATTEFHLSRTIEAGGRVVKNCQAAVGGSNAGSSKATSSSTSTSVSSSESISSNGTTSETGSDTSSSTITITSQIAKATGVHAGSMGSGHNKNGTVGHKMVNNNGTAHHKMKQSGNMNQLTTMSHTTGAAGCTLNVITQCGAALHRGVGDTPAAIIQLNT</sequence>
<feature type="chain" id="PRO_5002748726" evidence="2">
    <location>
        <begin position="23"/>
        <end position="305"/>
    </location>
</feature>
<proteinExistence type="predicted"/>
<name>B0DLT1_LACBS</name>
<accession>B0DLT1</accession>
<dbReference type="HOGENOM" id="CLU_912372_0_0_1"/>
<keyword evidence="4" id="KW-1185">Reference proteome</keyword>
<protein>
    <submittedName>
        <fullName evidence="3">Predicted protein</fullName>
    </submittedName>
</protein>
<evidence type="ECO:0000313" key="4">
    <source>
        <dbReference type="Proteomes" id="UP000001194"/>
    </source>
</evidence>
<dbReference type="KEGG" id="lbc:LACBIDRAFT_330586"/>
<feature type="compositionally biased region" description="Low complexity" evidence="1">
    <location>
        <begin position="176"/>
        <end position="213"/>
    </location>
</feature>
<reference evidence="3 4" key="1">
    <citation type="journal article" date="2008" name="Nature">
        <title>The genome of Laccaria bicolor provides insights into mycorrhizal symbiosis.</title>
        <authorList>
            <person name="Martin F."/>
            <person name="Aerts A."/>
            <person name="Ahren D."/>
            <person name="Brun A."/>
            <person name="Danchin E.G.J."/>
            <person name="Duchaussoy F."/>
            <person name="Gibon J."/>
            <person name="Kohler A."/>
            <person name="Lindquist E."/>
            <person name="Pereda V."/>
            <person name="Salamov A."/>
            <person name="Shapiro H.J."/>
            <person name="Wuyts J."/>
            <person name="Blaudez D."/>
            <person name="Buee M."/>
            <person name="Brokstein P."/>
            <person name="Canbaeck B."/>
            <person name="Cohen D."/>
            <person name="Courty P.E."/>
            <person name="Coutinho P.M."/>
            <person name="Delaruelle C."/>
            <person name="Detter J.C."/>
            <person name="Deveau A."/>
            <person name="DiFazio S."/>
            <person name="Duplessis S."/>
            <person name="Fraissinet-Tachet L."/>
            <person name="Lucic E."/>
            <person name="Frey-Klett P."/>
            <person name="Fourrey C."/>
            <person name="Feussner I."/>
            <person name="Gay G."/>
            <person name="Grimwood J."/>
            <person name="Hoegger P.J."/>
            <person name="Jain P."/>
            <person name="Kilaru S."/>
            <person name="Labbe J."/>
            <person name="Lin Y.C."/>
            <person name="Legue V."/>
            <person name="Le Tacon F."/>
            <person name="Marmeisse R."/>
            <person name="Melayah D."/>
            <person name="Montanini B."/>
            <person name="Muratet M."/>
            <person name="Nehls U."/>
            <person name="Niculita-Hirzel H."/>
            <person name="Oudot-Le Secq M.P."/>
            <person name="Peter M."/>
            <person name="Quesneville H."/>
            <person name="Rajashekar B."/>
            <person name="Reich M."/>
            <person name="Rouhier N."/>
            <person name="Schmutz J."/>
            <person name="Yin T."/>
            <person name="Chalot M."/>
            <person name="Henrissat B."/>
            <person name="Kuees U."/>
            <person name="Lucas S."/>
            <person name="Van de Peer Y."/>
            <person name="Podila G.K."/>
            <person name="Polle A."/>
            <person name="Pukkila P.J."/>
            <person name="Richardson P.M."/>
            <person name="Rouze P."/>
            <person name="Sanders I.R."/>
            <person name="Stajich J.E."/>
            <person name="Tunlid A."/>
            <person name="Tuskan G."/>
            <person name="Grigoriev I.V."/>
        </authorList>
    </citation>
    <scope>NUCLEOTIDE SEQUENCE [LARGE SCALE GENOMIC DNA]</scope>
    <source>
        <strain evidence="4">S238N-H82 / ATCC MYA-4686</strain>
    </source>
</reference>
<organism evidence="4">
    <name type="scientific">Laccaria bicolor (strain S238N-H82 / ATCC MYA-4686)</name>
    <name type="common">Bicoloured deceiver</name>
    <name type="synonym">Laccaria laccata var. bicolor</name>
    <dbReference type="NCBI Taxonomy" id="486041"/>
    <lineage>
        <taxon>Eukaryota</taxon>
        <taxon>Fungi</taxon>
        <taxon>Dikarya</taxon>
        <taxon>Basidiomycota</taxon>
        <taxon>Agaricomycotina</taxon>
        <taxon>Agaricomycetes</taxon>
        <taxon>Agaricomycetidae</taxon>
        <taxon>Agaricales</taxon>
        <taxon>Agaricineae</taxon>
        <taxon>Hydnangiaceae</taxon>
        <taxon>Laccaria</taxon>
    </lineage>
</organism>
<evidence type="ECO:0000256" key="1">
    <source>
        <dbReference type="SAM" id="MobiDB-lite"/>
    </source>
</evidence>
<dbReference type="InParanoid" id="B0DLT1"/>
<feature type="region of interest" description="Disordered" evidence="1">
    <location>
        <begin position="227"/>
        <end position="256"/>
    </location>
</feature>
<feature type="region of interest" description="Disordered" evidence="1">
    <location>
        <begin position="171"/>
        <end position="213"/>
    </location>
</feature>
<dbReference type="AlphaFoldDB" id="B0DLT1"/>
<dbReference type="Proteomes" id="UP000001194">
    <property type="component" value="Unassembled WGS sequence"/>
</dbReference>
<keyword evidence="2" id="KW-0732">Signal</keyword>
<dbReference type="GeneID" id="6080487"/>
<dbReference type="PROSITE" id="PS51257">
    <property type="entry name" value="PROKAR_LIPOPROTEIN"/>
    <property type="match status" value="1"/>
</dbReference>
<evidence type="ECO:0000313" key="3">
    <source>
        <dbReference type="EMBL" id="EDR04348.1"/>
    </source>
</evidence>